<sequence>MKAMESMKDNEYDLAIVDPPYGLERFKKGIGKNDRHKIKAGNGFNNLIPNKYYFSELKRVSKKQIIWGANNFTLPKSEYFIIWDKKLTVDNFASAEYAWTNCKKPAKVFRYVWNGMIQNNMKNKEIRIHPTQKPVQLYKWLLKNYGFNKDGSKRSIVDTHGGSMSIALACHDMKFSLDLWELDEDYYKAGV</sequence>
<protein>
    <recommendedName>
        <fullName evidence="5">DNA methylase N-4/N-6 domain-containing protein</fullName>
    </recommendedName>
</protein>
<dbReference type="AlphaFoldDB" id="X0X9R6"/>
<dbReference type="InterPro" id="IPR002052">
    <property type="entry name" value="DNA_methylase_N6_adenine_CS"/>
</dbReference>
<dbReference type="PRINTS" id="PR00506">
    <property type="entry name" value="D21N6MTFRASE"/>
</dbReference>
<dbReference type="SUPFAM" id="SSF53335">
    <property type="entry name" value="S-adenosyl-L-methionine-dependent methyltransferases"/>
    <property type="match status" value="1"/>
</dbReference>
<evidence type="ECO:0000259" key="5">
    <source>
        <dbReference type="Pfam" id="PF01555"/>
    </source>
</evidence>
<dbReference type="InterPro" id="IPR002295">
    <property type="entry name" value="N4/N6-MTase_EcoPI_Mod-like"/>
</dbReference>
<gene>
    <name evidence="6" type="ORF">S01H1_49366</name>
</gene>
<keyword evidence="3" id="KW-0808">Transferase</keyword>
<keyword evidence="2" id="KW-0489">Methyltransferase</keyword>
<dbReference type="GO" id="GO:0008170">
    <property type="term" value="F:N-methyltransferase activity"/>
    <property type="evidence" value="ECO:0007669"/>
    <property type="project" value="InterPro"/>
</dbReference>
<keyword evidence="4" id="KW-0949">S-adenosyl-L-methionine</keyword>
<feature type="domain" description="DNA methylase N-4/N-6" evidence="5">
    <location>
        <begin position="94"/>
        <end position="188"/>
    </location>
</feature>
<comment type="caution">
    <text evidence="6">The sequence shown here is derived from an EMBL/GenBank/DDBJ whole genome shotgun (WGS) entry which is preliminary data.</text>
</comment>
<dbReference type="Gene3D" id="3.40.50.150">
    <property type="entry name" value="Vaccinia Virus protein VP39"/>
    <property type="match status" value="1"/>
</dbReference>
<dbReference type="PROSITE" id="PS00092">
    <property type="entry name" value="N6_MTASE"/>
    <property type="match status" value="1"/>
</dbReference>
<name>X0X9R6_9ZZZZ</name>
<dbReference type="EMBL" id="BARS01031753">
    <property type="protein sequence ID" value="GAG21691.1"/>
    <property type="molecule type" value="Genomic_DNA"/>
</dbReference>
<dbReference type="Pfam" id="PF01555">
    <property type="entry name" value="N6_N4_Mtase"/>
    <property type="match status" value="1"/>
</dbReference>
<evidence type="ECO:0000313" key="6">
    <source>
        <dbReference type="EMBL" id="GAG21691.1"/>
    </source>
</evidence>
<dbReference type="GO" id="GO:0003677">
    <property type="term" value="F:DNA binding"/>
    <property type="evidence" value="ECO:0007669"/>
    <property type="project" value="InterPro"/>
</dbReference>
<proteinExistence type="inferred from homology"/>
<feature type="non-terminal residue" evidence="6">
    <location>
        <position position="191"/>
    </location>
</feature>
<evidence type="ECO:0000256" key="4">
    <source>
        <dbReference type="ARBA" id="ARBA00022691"/>
    </source>
</evidence>
<evidence type="ECO:0000256" key="1">
    <source>
        <dbReference type="ARBA" id="ARBA00006594"/>
    </source>
</evidence>
<comment type="similarity">
    <text evidence="1">Belongs to the N(4)/N(6)-methyltransferase family.</text>
</comment>
<dbReference type="GO" id="GO:0032259">
    <property type="term" value="P:methylation"/>
    <property type="evidence" value="ECO:0007669"/>
    <property type="project" value="UniProtKB-KW"/>
</dbReference>
<evidence type="ECO:0000256" key="2">
    <source>
        <dbReference type="ARBA" id="ARBA00022603"/>
    </source>
</evidence>
<evidence type="ECO:0000256" key="3">
    <source>
        <dbReference type="ARBA" id="ARBA00022679"/>
    </source>
</evidence>
<accession>X0X9R6</accession>
<dbReference type="InterPro" id="IPR002941">
    <property type="entry name" value="DNA_methylase_N4/N6"/>
</dbReference>
<dbReference type="InterPro" id="IPR029063">
    <property type="entry name" value="SAM-dependent_MTases_sf"/>
</dbReference>
<organism evidence="6">
    <name type="scientific">marine sediment metagenome</name>
    <dbReference type="NCBI Taxonomy" id="412755"/>
    <lineage>
        <taxon>unclassified sequences</taxon>
        <taxon>metagenomes</taxon>
        <taxon>ecological metagenomes</taxon>
    </lineage>
</organism>
<reference evidence="6" key="1">
    <citation type="journal article" date="2014" name="Front. Microbiol.">
        <title>High frequency of phylogenetically diverse reductive dehalogenase-homologous genes in deep subseafloor sedimentary metagenomes.</title>
        <authorList>
            <person name="Kawai M."/>
            <person name="Futagami T."/>
            <person name="Toyoda A."/>
            <person name="Takaki Y."/>
            <person name="Nishi S."/>
            <person name="Hori S."/>
            <person name="Arai W."/>
            <person name="Tsubouchi T."/>
            <person name="Morono Y."/>
            <person name="Uchiyama I."/>
            <person name="Ito T."/>
            <person name="Fujiyama A."/>
            <person name="Inagaki F."/>
            <person name="Takami H."/>
        </authorList>
    </citation>
    <scope>NUCLEOTIDE SEQUENCE</scope>
    <source>
        <strain evidence="6">Expedition CK06-06</strain>
    </source>
</reference>